<keyword evidence="2" id="KW-1185">Reference proteome</keyword>
<accession>A0A158EJZ7</accession>
<dbReference type="AlphaFoldDB" id="A0A158EJZ7"/>
<sequence>MSHETIPSLPTAERQAMLEAVLVLLLRANESYLADFAKLASLAQASVYGLEQGQAVGILLAEMKACAGNARENLARNVSMLRRLIGHVPPTLQ</sequence>
<proteinExistence type="predicted"/>
<reference evidence="1" key="1">
    <citation type="submission" date="2016-01" db="EMBL/GenBank/DDBJ databases">
        <authorList>
            <person name="Peeters C."/>
        </authorList>
    </citation>
    <scope>NUCLEOTIDE SEQUENCE</scope>
    <source>
        <strain evidence="1">LMG 29321</strain>
    </source>
</reference>
<comment type="caution">
    <text evidence="1">The sequence shown here is derived from an EMBL/GenBank/DDBJ whole genome shotgun (WGS) entry which is preliminary data.</text>
</comment>
<name>A0A158EJZ7_9BURK</name>
<gene>
    <name evidence="1" type="ORF">AWB78_08463</name>
</gene>
<dbReference type="Proteomes" id="UP000071859">
    <property type="component" value="Unassembled WGS sequence"/>
</dbReference>
<evidence type="ECO:0000313" key="2">
    <source>
        <dbReference type="Proteomes" id="UP000071859"/>
    </source>
</evidence>
<organism evidence="1 2">
    <name type="scientific">Caballeronia calidae</name>
    <dbReference type="NCBI Taxonomy" id="1777139"/>
    <lineage>
        <taxon>Bacteria</taxon>
        <taxon>Pseudomonadati</taxon>
        <taxon>Pseudomonadota</taxon>
        <taxon>Betaproteobacteria</taxon>
        <taxon>Burkholderiales</taxon>
        <taxon>Burkholderiaceae</taxon>
        <taxon>Caballeronia</taxon>
    </lineage>
</organism>
<dbReference type="EMBL" id="FCOX02000180">
    <property type="protein sequence ID" value="SAL07188.1"/>
    <property type="molecule type" value="Genomic_DNA"/>
</dbReference>
<evidence type="ECO:0000313" key="1">
    <source>
        <dbReference type="EMBL" id="SAL07188.1"/>
    </source>
</evidence>
<protein>
    <submittedName>
        <fullName evidence="1">Uncharacterized protein</fullName>
    </submittedName>
</protein>
<dbReference type="RefSeq" id="WP_062612992.1">
    <property type="nucleotide sequence ID" value="NZ_FCOX02000180.1"/>
</dbReference>